<dbReference type="KEGG" id="spar:SPRG_01735"/>
<gene>
    <name evidence="1" type="ORF">SPRG_01735</name>
</gene>
<evidence type="ECO:0000313" key="1">
    <source>
        <dbReference type="EMBL" id="KDO33856.1"/>
    </source>
</evidence>
<dbReference type="EMBL" id="KK583192">
    <property type="protein sequence ID" value="KDO33856.1"/>
    <property type="molecule type" value="Genomic_DNA"/>
</dbReference>
<sequence>MLSIRRAVVARAPATLSAAAMPTRSFSDKWTEKELAEEKRYFNKEDEKALRQLLAKMKGQVDGKDAAKAHEAAEKKHLSQILGSDVSADAIEKLLKWKHDQH</sequence>
<protein>
    <submittedName>
        <fullName evidence="1">Uncharacterized protein</fullName>
    </submittedName>
</protein>
<dbReference type="RefSeq" id="XP_012195492.1">
    <property type="nucleotide sequence ID" value="XM_012340102.1"/>
</dbReference>
<dbReference type="OrthoDB" id="301837at2759"/>
<organism evidence="1 2">
    <name type="scientific">Saprolegnia parasitica (strain CBS 223.65)</name>
    <dbReference type="NCBI Taxonomy" id="695850"/>
    <lineage>
        <taxon>Eukaryota</taxon>
        <taxon>Sar</taxon>
        <taxon>Stramenopiles</taxon>
        <taxon>Oomycota</taxon>
        <taxon>Saprolegniomycetes</taxon>
        <taxon>Saprolegniales</taxon>
        <taxon>Saprolegniaceae</taxon>
        <taxon>Saprolegnia</taxon>
    </lineage>
</organism>
<evidence type="ECO:0000313" key="2">
    <source>
        <dbReference type="Proteomes" id="UP000030745"/>
    </source>
</evidence>
<dbReference type="OMA" id="KEGYKHH"/>
<dbReference type="AlphaFoldDB" id="A0A067D570"/>
<accession>A0A067D570</accession>
<dbReference type="VEuPathDB" id="FungiDB:SPRG_01735"/>
<name>A0A067D570_SAPPC</name>
<dbReference type="Proteomes" id="UP000030745">
    <property type="component" value="Unassembled WGS sequence"/>
</dbReference>
<proteinExistence type="predicted"/>
<dbReference type="GeneID" id="24124316"/>
<keyword evidence="2" id="KW-1185">Reference proteome</keyword>
<reference evidence="1 2" key="1">
    <citation type="journal article" date="2013" name="PLoS Genet.">
        <title>Distinctive expansion of potential virulence genes in the genome of the oomycete fish pathogen Saprolegnia parasitica.</title>
        <authorList>
            <person name="Jiang R.H."/>
            <person name="de Bruijn I."/>
            <person name="Haas B.J."/>
            <person name="Belmonte R."/>
            <person name="Lobach L."/>
            <person name="Christie J."/>
            <person name="van den Ackerveken G."/>
            <person name="Bottin A."/>
            <person name="Bulone V."/>
            <person name="Diaz-Moreno S.M."/>
            <person name="Dumas B."/>
            <person name="Fan L."/>
            <person name="Gaulin E."/>
            <person name="Govers F."/>
            <person name="Grenville-Briggs L.J."/>
            <person name="Horner N.R."/>
            <person name="Levin J.Z."/>
            <person name="Mammella M."/>
            <person name="Meijer H.J."/>
            <person name="Morris P."/>
            <person name="Nusbaum C."/>
            <person name="Oome S."/>
            <person name="Phillips A.J."/>
            <person name="van Rooyen D."/>
            <person name="Rzeszutek E."/>
            <person name="Saraiva M."/>
            <person name="Secombes C.J."/>
            <person name="Seidl M.F."/>
            <person name="Snel B."/>
            <person name="Stassen J.H."/>
            <person name="Sykes S."/>
            <person name="Tripathy S."/>
            <person name="van den Berg H."/>
            <person name="Vega-Arreguin J.C."/>
            <person name="Wawra S."/>
            <person name="Young S.K."/>
            <person name="Zeng Q."/>
            <person name="Dieguez-Uribeondo J."/>
            <person name="Russ C."/>
            <person name="Tyler B.M."/>
            <person name="van West P."/>
        </authorList>
    </citation>
    <scope>NUCLEOTIDE SEQUENCE [LARGE SCALE GENOMIC DNA]</scope>
    <source>
        <strain evidence="1 2">CBS 223.65</strain>
    </source>
</reference>